<dbReference type="SUPFAM" id="SSF53850">
    <property type="entry name" value="Periplasmic binding protein-like II"/>
    <property type="match status" value="1"/>
</dbReference>
<dbReference type="Pfam" id="PF13416">
    <property type="entry name" value="SBP_bac_8"/>
    <property type="match status" value="1"/>
</dbReference>
<evidence type="ECO:0000256" key="1">
    <source>
        <dbReference type="SAM" id="MobiDB-lite"/>
    </source>
</evidence>
<dbReference type="RefSeq" id="WP_267638396.1">
    <property type="nucleotide sequence ID" value="NZ_JAODIY010000013.1"/>
</dbReference>
<evidence type="ECO:0000313" key="3">
    <source>
        <dbReference type="Proteomes" id="UP001596414"/>
    </source>
</evidence>
<accession>A0ABD5X4D2</accession>
<reference evidence="2 3" key="1">
    <citation type="journal article" date="2014" name="Int. J. Syst. Evol. Microbiol.">
        <title>Complete genome sequence of Corynebacterium casei LMG S-19264T (=DSM 44701T), isolated from a smear-ripened cheese.</title>
        <authorList>
            <consortium name="US DOE Joint Genome Institute (JGI-PGF)"/>
            <person name="Walter F."/>
            <person name="Albersmeier A."/>
            <person name="Kalinowski J."/>
            <person name="Ruckert C."/>
        </authorList>
    </citation>
    <scope>NUCLEOTIDE SEQUENCE [LARGE SCALE GENOMIC DNA]</scope>
    <source>
        <strain evidence="2 3">CGMCC 4.7215</strain>
    </source>
</reference>
<evidence type="ECO:0000313" key="2">
    <source>
        <dbReference type="EMBL" id="MFC7124829.1"/>
    </source>
</evidence>
<feature type="region of interest" description="Disordered" evidence="1">
    <location>
        <begin position="32"/>
        <end position="69"/>
    </location>
</feature>
<dbReference type="PROSITE" id="PS51257">
    <property type="entry name" value="PROKAR_LIPOPROTEIN"/>
    <property type="match status" value="1"/>
</dbReference>
<dbReference type="EMBL" id="JBHSZQ010000002">
    <property type="protein sequence ID" value="MFC7124829.1"/>
    <property type="molecule type" value="Genomic_DNA"/>
</dbReference>
<dbReference type="Proteomes" id="UP001596414">
    <property type="component" value="Unassembled WGS sequence"/>
</dbReference>
<proteinExistence type="predicted"/>
<dbReference type="InterPro" id="IPR006059">
    <property type="entry name" value="SBP"/>
</dbReference>
<gene>
    <name evidence="2" type="ORF">ACFQJ7_02080</name>
</gene>
<sequence>MRSTKHSERNQSNTVRRRTFLAGAATTAVALSGCVSGGSDDPDDNTDSDPGKETDATENNGQATDSNDKLDFTGKRLNVLIWSGNYADRFKSTVQPLYEEQTGAVLNVKTGWDDITGTMADPEEKIDVSITEGSTFQTAQNNDLIHPVRQENVPQLDNVLDYYRNFRPTARGVPVDGAPCTIVHRSDLDSEIETWADVFPAAQGTNGIGLDYGFWAFPMHAVAIGMDSETGASEIYNGNIDAVWDAFAELNISGWATSGNDIWTMFDDGQIDIAQWYLEQVHYDIDFQSSELSHTTPKNSPAFLNHWTVVRGSEDRGRRRMGEHFLNFLLSAETQTKWAKSSPGMYTNQNTEYPSELAEIVPTNSEQAKQLVFPDWEPILANWETFKSEIDAIKQASMA</sequence>
<organism evidence="2 3">
    <name type="scientific">Halovenus rubra</name>
    <dbReference type="NCBI Taxonomy" id="869890"/>
    <lineage>
        <taxon>Archaea</taxon>
        <taxon>Methanobacteriati</taxon>
        <taxon>Methanobacteriota</taxon>
        <taxon>Stenosarchaea group</taxon>
        <taxon>Halobacteria</taxon>
        <taxon>Halobacteriales</taxon>
        <taxon>Haloarculaceae</taxon>
        <taxon>Halovenus</taxon>
    </lineage>
</organism>
<name>A0ABD5X4D2_9EURY</name>
<comment type="caution">
    <text evidence="2">The sequence shown here is derived from an EMBL/GenBank/DDBJ whole genome shotgun (WGS) entry which is preliminary data.</text>
</comment>
<dbReference type="Gene3D" id="3.40.190.10">
    <property type="entry name" value="Periplasmic binding protein-like II"/>
    <property type="match status" value="2"/>
</dbReference>
<dbReference type="AlphaFoldDB" id="A0ABD5X4D2"/>
<protein>
    <submittedName>
        <fullName evidence="2">Extracellular solute-binding protein</fullName>
    </submittedName>
</protein>